<evidence type="ECO:0000256" key="5">
    <source>
        <dbReference type="ARBA" id="ARBA00022692"/>
    </source>
</evidence>
<dbReference type="PANTHER" id="PTHR30026">
    <property type="entry name" value="OUTER MEMBRANE PROTEIN TOLC"/>
    <property type="match status" value="1"/>
</dbReference>
<keyword evidence="9" id="KW-1185">Reference proteome</keyword>
<evidence type="ECO:0000256" key="7">
    <source>
        <dbReference type="ARBA" id="ARBA00023237"/>
    </source>
</evidence>
<keyword evidence="7" id="KW-0998">Cell outer membrane</keyword>
<evidence type="ECO:0000313" key="9">
    <source>
        <dbReference type="Proteomes" id="UP000553766"/>
    </source>
</evidence>
<dbReference type="InterPro" id="IPR003423">
    <property type="entry name" value="OMP_efflux"/>
</dbReference>
<organism evidence="8 9">
    <name type="scientific">Rubricella aquisinus</name>
    <dbReference type="NCBI Taxonomy" id="2028108"/>
    <lineage>
        <taxon>Bacteria</taxon>
        <taxon>Pseudomonadati</taxon>
        <taxon>Pseudomonadota</taxon>
        <taxon>Alphaproteobacteria</taxon>
        <taxon>Rhodobacterales</taxon>
        <taxon>Paracoccaceae</taxon>
        <taxon>Rubricella</taxon>
    </lineage>
</organism>
<dbReference type="Proteomes" id="UP000553766">
    <property type="component" value="Unassembled WGS sequence"/>
</dbReference>
<dbReference type="PANTHER" id="PTHR30026:SF22">
    <property type="entry name" value="OUTER MEMBRANE EFFLUX PROTEIN"/>
    <property type="match status" value="1"/>
</dbReference>
<dbReference type="GO" id="GO:0009279">
    <property type="term" value="C:cell outer membrane"/>
    <property type="evidence" value="ECO:0007669"/>
    <property type="project" value="UniProtKB-SubCell"/>
</dbReference>
<dbReference type="Pfam" id="PF02321">
    <property type="entry name" value="OEP"/>
    <property type="match status" value="2"/>
</dbReference>
<evidence type="ECO:0000256" key="3">
    <source>
        <dbReference type="ARBA" id="ARBA00022448"/>
    </source>
</evidence>
<dbReference type="GO" id="GO:0015288">
    <property type="term" value="F:porin activity"/>
    <property type="evidence" value="ECO:0007669"/>
    <property type="project" value="TreeGrafter"/>
</dbReference>
<dbReference type="GO" id="GO:1990281">
    <property type="term" value="C:efflux pump complex"/>
    <property type="evidence" value="ECO:0007669"/>
    <property type="project" value="TreeGrafter"/>
</dbReference>
<keyword evidence="5" id="KW-0812">Transmembrane</keyword>
<comment type="similarity">
    <text evidence="2">Belongs to the outer membrane factor (OMF) (TC 1.B.17) family.</text>
</comment>
<evidence type="ECO:0000256" key="2">
    <source>
        <dbReference type="ARBA" id="ARBA00007613"/>
    </source>
</evidence>
<keyword evidence="3" id="KW-0813">Transport</keyword>
<dbReference type="EMBL" id="JACIJS010000004">
    <property type="protein sequence ID" value="MBB5515415.1"/>
    <property type="molecule type" value="Genomic_DNA"/>
</dbReference>
<keyword evidence="6" id="KW-0472">Membrane</keyword>
<gene>
    <name evidence="8" type="ORF">FHS89_001427</name>
</gene>
<dbReference type="AlphaFoldDB" id="A0A840X0J8"/>
<comment type="caution">
    <text evidence="8">The sequence shown here is derived from an EMBL/GenBank/DDBJ whole genome shotgun (WGS) entry which is preliminary data.</text>
</comment>
<dbReference type="SUPFAM" id="SSF56954">
    <property type="entry name" value="Outer membrane efflux proteins (OEP)"/>
    <property type="match status" value="1"/>
</dbReference>
<dbReference type="GO" id="GO:0015562">
    <property type="term" value="F:efflux transmembrane transporter activity"/>
    <property type="evidence" value="ECO:0007669"/>
    <property type="project" value="InterPro"/>
</dbReference>
<evidence type="ECO:0000256" key="4">
    <source>
        <dbReference type="ARBA" id="ARBA00022452"/>
    </source>
</evidence>
<reference evidence="8 9" key="1">
    <citation type="submission" date="2020-08" db="EMBL/GenBank/DDBJ databases">
        <title>Genomic Encyclopedia of Type Strains, Phase IV (KMG-IV): sequencing the most valuable type-strain genomes for metagenomic binning, comparative biology and taxonomic classification.</title>
        <authorList>
            <person name="Goeker M."/>
        </authorList>
    </citation>
    <scope>NUCLEOTIDE SEQUENCE [LARGE SCALE GENOMIC DNA]</scope>
    <source>
        <strain evidence="8 9">DSM 103377</strain>
    </source>
</reference>
<dbReference type="InterPro" id="IPR051906">
    <property type="entry name" value="TolC-like"/>
</dbReference>
<keyword evidence="4" id="KW-1134">Transmembrane beta strand</keyword>
<name>A0A840X0J8_9RHOB</name>
<dbReference type="NCBIfam" id="TIGR01844">
    <property type="entry name" value="type_I_sec_TolC"/>
    <property type="match status" value="1"/>
</dbReference>
<sequence>MSFSATMASAQTLEQALIGAYEYHPSLSVSRSALRAADENVAQARAGKRPTVTASARAGLTSADRFDGRATDTSTLSIDGSLPLIDGGSTAAAVAGALANVDRARAALVGTEQTVLLAAVTAYGDVRRDTQFVSLAQNNVRVITSQLQAARDRFEVGEVTRTDVAQARARLAAAQSNLVANEGALARSREAYIAAIGSAPEDLAPPPALPALPATLADAEGVALRTHPSVVAAQELVRVAEADVDRARAASRPTLTATAQIASSGTAQDTQTDTATVGLQASLPLYRGGALSSQIRQAQATLDQRNAELQDAGRQVRQNVASAWANLTVARSSIEASRQQITAARVAFEGVREEARLGARTTLEVLDGEQELLNAQSNLVSAERDEYVAVYSLLAAMGLLTVQHLGLEVEQYDPVENFNRVQSGPFSSSRGDALDRILGRY</sequence>
<dbReference type="RefSeq" id="WP_184010011.1">
    <property type="nucleotide sequence ID" value="NZ_JACIJS010000004.1"/>
</dbReference>
<proteinExistence type="inferred from homology"/>
<dbReference type="Gene3D" id="1.20.1600.10">
    <property type="entry name" value="Outer membrane efflux proteins (OEP)"/>
    <property type="match status" value="1"/>
</dbReference>
<evidence type="ECO:0000256" key="1">
    <source>
        <dbReference type="ARBA" id="ARBA00004442"/>
    </source>
</evidence>
<accession>A0A840X0J8</accession>
<protein>
    <submittedName>
        <fullName evidence="8">Outer membrane protein</fullName>
    </submittedName>
</protein>
<evidence type="ECO:0000256" key="6">
    <source>
        <dbReference type="ARBA" id="ARBA00023136"/>
    </source>
</evidence>
<comment type="subcellular location">
    <subcellularLocation>
        <location evidence="1">Cell outer membrane</location>
    </subcellularLocation>
</comment>
<evidence type="ECO:0000313" key="8">
    <source>
        <dbReference type="EMBL" id="MBB5515415.1"/>
    </source>
</evidence>
<dbReference type="InterPro" id="IPR010130">
    <property type="entry name" value="T1SS_OMP_TolC"/>
</dbReference>